<evidence type="ECO:0000313" key="1">
    <source>
        <dbReference type="EMBL" id="EUA90096.1"/>
    </source>
</evidence>
<protein>
    <submittedName>
        <fullName evidence="1">Uncharacterized protein</fullName>
    </submittedName>
</protein>
<sequence>MPSGGGLHGLAQCGNLIKQAGEIVAADSQYLGRAGCRYCRRPQFPTAKRRFTDHFAGP</sequence>
<organism evidence="1 2">
    <name type="scientific">Mycobacterium ulcerans str. Harvey</name>
    <dbReference type="NCBI Taxonomy" id="1299332"/>
    <lineage>
        <taxon>Bacteria</taxon>
        <taxon>Bacillati</taxon>
        <taxon>Actinomycetota</taxon>
        <taxon>Actinomycetes</taxon>
        <taxon>Mycobacteriales</taxon>
        <taxon>Mycobacteriaceae</taxon>
        <taxon>Mycobacterium</taxon>
        <taxon>Mycobacterium ulcerans group</taxon>
    </lineage>
</organism>
<proteinExistence type="predicted"/>
<evidence type="ECO:0000313" key="2">
    <source>
        <dbReference type="Proteomes" id="UP000020681"/>
    </source>
</evidence>
<dbReference type="Proteomes" id="UP000020681">
    <property type="component" value="Unassembled WGS sequence"/>
</dbReference>
<comment type="caution">
    <text evidence="1">The sequence shown here is derived from an EMBL/GenBank/DDBJ whole genome shotgun (WGS) entry which is preliminary data.</text>
</comment>
<reference evidence="1 2" key="1">
    <citation type="submission" date="2014-01" db="EMBL/GenBank/DDBJ databases">
        <authorList>
            <person name="Dobos K."/>
            <person name="Lenaerts A."/>
            <person name="Ordway D."/>
            <person name="DeGroote M.A."/>
            <person name="Parker T."/>
            <person name="Sizemore C."/>
            <person name="Tallon L.J."/>
            <person name="Sadzewicz L.K."/>
            <person name="Sengamalay N."/>
            <person name="Fraser C.M."/>
            <person name="Hine E."/>
            <person name="Shefchek K.A."/>
            <person name="Das S.P."/>
            <person name="Tettelin H."/>
        </authorList>
    </citation>
    <scope>NUCLEOTIDE SEQUENCE [LARGE SCALE GENOMIC DNA]</scope>
    <source>
        <strain evidence="1 2">Harvey</strain>
    </source>
</reference>
<accession>A0ABP3AHB6</accession>
<keyword evidence="2" id="KW-1185">Reference proteome</keyword>
<name>A0ABP3AHB6_MYCUL</name>
<dbReference type="EMBL" id="JAOL01000110">
    <property type="protein sequence ID" value="EUA90096.1"/>
    <property type="molecule type" value="Genomic_DNA"/>
</dbReference>
<gene>
    <name evidence="1" type="ORF">I551_3435</name>
</gene>